<evidence type="ECO:0000256" key="9">
    <source>
        <dbReference type="SAM" id="Phobius"/>
    </source>
</evidence>
<dbReference type="InterPro" id="IPR017972">
    <property type="entry name" value="Cyt_P450_CS"/>
</dbReference>
<dbReference type="Gene3D" id="1.10.630.10">
    <property type="entry name" value="Cytochrome P450"/>
    <property type="match status" value="1"/>
</dbReference>
<dbReference type="eggNOG" id="KOG0159">
    <property type="taxonomic scope" value="Eukaryota"/>
</dbReference>
<proteinExistence type="inferred from homology"/>
<dbReference type="PRINTS" id="PR00465">
    <property type="entry name" value="EP450IV"/>
</dbReference>
<keyword evidence="5 7" id="KW-0408">Iron</keyword>
<dbReference type="GO" id="GO:0005506">
    <property type="term" value="F:iron ion binding"/>
    <property type="evidence" value="ECO:0007669"/>
    <property type="project" value="InterPro"/>
</dbReference>
<dbReference type="InterPro" id="IPR036396">
    <property type="entry name" value="Cyt_P450_sf"/>
</dbReference>
<keyword evidence="4 8" id="KW-0560">Oxidoreductase</keyword>
<accession>R7YZB0</accession>
<keyword evidence="9" id="KW-0472">Membrane</keyword>
<dbReference type="InterPro" id="IPR001128">
    <property type="entry name" value="Cyt_P450"/>
</dbReference>
<dbReference type="SUPFAM" id="SSF48264">
    <property type="entry name" value="Cytochrome P450"/>
    <property type="match status" value="1"/>
</dbReference>
<keyword evidence="7 8" id="KW-0349">Heme</keyword>
<dbReference type="RefSeq" id="XP_007782564.1">
    <property type="nucleotide sequence ID" value="XM_007784374.1"/>
</dbReference>
<evidence type="ECO:0008006" key="12">
    <source>
        <dbReference type="Google" id="ProtNLM"/>
    </source>
</evidence>
<dbReference type="CDD" id="cd11062">
    <property type="entry name" value="CYP58-like"/>
    <property type="match status" value="1"/>
</dbReference>
<comment type="similarity">
    <text evidence="2 8">Belongs to the cytochrome P450 family.</text>
</comment>
<dbReference type="GO" id="GO:0020037">
    <property type="term" value="F:heme binding"/>
    <property type="evidence" value="ECO:0007669"/>
    <property type="project" value="InterPro"/>
</dbReference>
<evidence type="ECO:0000256" key="5">
    <source>
        <dbReference type="ARBA" id="ARBA00023004"/>
    </source>
</evidence>
<dbReference type="GO" id="GO:0016705">
    <property type="term" value="F:oxidoreductase activity, acting on paired donors, with incorporation or reduction of molecular oxygen"/>
    <property type="evidence" value="ECO:0007669"/>
    <property type="project" value="InterPro"/>
</dbReference>
<evidence type="ECO:0000256" key="8">
    <source>
        <dbReference type="RuleBase" id="RU000461"/>
    </source>
</evidence>
<dbReference type="OMA" id="MTAMINH"/>
<dbReference type="PROSITE" id="PS00086">
    <property type="entry name" value="CYTOCHROME_P450"/>
    <property type="match status" value="1"/>
</dbReference>
<dbReference type="HOGENOM" id="CLU_001570_14_4_1"/>
<dbReference type="Pfam" id="PF00067">
    <property type="entry name" value="p450"/>
    <property type="match status" value="1"/>
</dbReference>
<evidence type="ECO:0000256" key="7">
    <source>
        <dbReference type="PIRSR" id="PIRSR602403-1"/>
    </source>
</evidence>
<keyword evidence="3 7" id="KW-0479">Metal-binding</keyword>
<gene>
    <name evidence="10" type="ORF">W97_06500</name>
</gene>
<dbReference type="PANTHER" id="PTHR24305">
    <property type="entry name" value="CYTOCHROME P450"/>
    <property type="match status" value="1"/>
</dbReference>
<dbReference type="InterPro" id="IPR002403">
    <property type="entry name" value="Cyt_P450_E_grp-IV"/>
</dbReference>
<reference evidence="11" key="1">
    <citation type="submission" date="2012-06" db="EMBL/GenBank/DDBJ databases">
        <title>The genome sequence of Coniosporium apollinis CBS 100218.</title>
        <authorList>
            <consortium name="The Broad Institute Genome Sequencing Platform"/>
            <person name="Cuomo C."/>
            <person name="Gorbushina A."/>
            <person name="Noack S."/>
            <person name="Walker B."/>
            <person name="Young S.K."/>
            <person name="Zeng Q."/>
            <person name="Gargeya S."/>
            <person name="Fitzgerald M."/>
            <person name="Haas B."/>
            <person name="Abouelleil A."/>
            <person name="Alvarado L."/>
            <person name="Arachchi H.M."/>
            <person name="Berlin A.M."/>
            <person name="Chapman S.B."/>
            <person name="Goldberg J."/>
            <person name="Griggs A."/>
            <person name="Gujja S."/>
            <person name="Hansen M."/>
            <person name="Howarth C."/>
            <person name="Imamovic A."/>
            <person name="Larimer J."/>
            <person name="McCowan C."/>
            <person name="Montmayeur A."/>
            <person name="Murphy C."/>
            <person name="Neiman D."/>
            <person name="Pearson M."/>
            <person name="Priest M."/>
            <person name="Roberts A."/>
            <person name="Saif S."/>
            <person name="Shea T."/>
            <person name="Sisk P."/>
            <person name="Sykes S."/>
            <person name="Wortman J."/>
            <person name="Nusbaum C."/>
            <person name="Birren B."/>
        </authorList>
    </citation>
    <scope>NUCLEOTIDE SEQUENCE [LARGE SCALE GENOMIC DNA]</scope>
    <source>
        <strain evidence="11">CBS 100218</strain>
    </source>
</reference>
<evidence type="ECO:0000313" key="10">
    <source>
        <dbReference type="EMBL" id="EON67247.1"/>
    </source>
</evidence>
<evidence type="ECO:0000256" key="4">
    <source>
        <dbReference type="ARBA" id="ARBA00023002"/>
    </source>
</evidence>
<keyword evidence="9" id="KW-0812">Transmembrane</keyword>
<keyword evidence="9" id="KW-1133">Transmembrane helix</keyword>
<dbReference type="InterPro" id="IPR050121">
    <property type="entry name" value="Cytochrome_P450_monoxygenase"/>
</dbReference>
<keyword evidence="11" id="KW-1185">Reference proteome</keyword>
<dbReference type="GeneID" id="19903811"/>
<feature type="transmembrane region" description="Helical" evidence="9">
    <location>
        <begin position="23"/>
        <end position="45"/>
    </location>
</feature>
<evidence type="ECO:0000313" key="11">
    <source>
        <dbReference type="Proteomes" id="UP000016924"/>
    </source>
</evidence>
<feature type="binding site" description="axial binding residue" evidence="7">
    <location>
        <position position="474"/>
    </location>
    <ligand>
        <name>heme</name>
        <dbReference type="ChEBI" id="CHEBI:30413"/>
    </ligand>
    <ligandPart>
        <name>Fe</name>
        <dbReference type="ChEBI" id="CHEBI:18248"/>
    </ligandPart>
</feature>
<name>R7YZB0_CONA1</name>
<evidence type="ECO:0000256" key="2">
    <source>
        <dbReference type="ARBA" id="ARBA00010617"/>
    </source>
</evidence>
<evidence type="ECO:0000256" key="3">
    <source>
        <dbReference type="ARBA" id="ARBA00022723"/>
    </source>
</evidence>
<organism evidence="10 11">
    <name type="scientific">Coniosporium apollinis (strain CBS 100218)</name>
    <name type="common">Rock-inhabiting black yeast</name>
    <dbReference type="NCBI Taxonomy" id="1168221"/>
    <lineage>
        <taxon>Eukaryota</taxon>
        <taxon>Fungi</taxon>
        <taxon>Dikarya</taxon>
        <taxon>Ascomycota</taxon>
        <taxon>Pezizomycotina</taxon>
        <taxon>Dothideomycetes</taxon>
        <taxon>Dothideomycetes incertae sedis</taxon>
        <taxon>Coniosporium</taxon>
    </lineage>
</organism>
<dbReference type="EMBL" id="JH767586">
    <property type="protein sequence ID" value="EON67247.1"/>
    <property type="molecule type" value="Genomic_DNA"/>
</dbReference>
<dbReference type="GO" id="GO:0004497">
    <property type="term" value="F:monooxygenase activity"/>
    <property type="evidence" value="ECO:0007669"/>
    <property type="project" value="UniProtKB-KW"/>
</dbReference>
<evidence type="ECO:0000256" key="1">
    <source>
        <dbReference type="ARBA" id="ARBA00001971"/>
    </source>
</evidence>
<dbReference type="PRINTS" id="PR00385">
    <property type="entry name" value="P450"/>
</dbReference>
<dbReference type="STRING" id="1168221.R7YZB0"/>
<comment type="cofactor">
    <cofactor evidence="1 7">
        <name>heme</name>
        <dbReference type="ChEBI" id="CHEBI:30413"/>
    </cofactor>
</comment>
<dbReference type="PANTHER" id="PTHR24305:SF157">
    <property type="entry name" value="N-ACETYLTRYPTOPHAN 6-HYDROXYLASE IVOC-RELATED"/>
    <property type="match status" value="1"/>
</dbReference>
<evidence type="ECO:0000256" key="6">
    <source>
        <dbReference type="ARBA" id="ARBA00023033"/>
    </source>
</evidence>
<keyword evidence="6 8" id="KW-0503">Monooxygenase</keyword>
<dbReference type="AlphaFoldDB" id="R7YZB0"/>
<dbReference type="Proteomes" id="UP000016924">
    <property type="component" value="Unassembled WGS sequence"/>
</dbReference>
<dbReference type="OrthoDB" id="3945418at2759"/>
<protein>
    <recommendedName>
        <fullName evidence="12">Cytochrome P450</fullName>
    </recommendedName>
</protein>
<sequence length="535" mass="61232">MPLSPPSPTDLFRHLRSSPTSTLLAYTALLVVAYTISLAIYRLYFHPLSRFPGPKLAAVTWWYEFYYDAVKPGLYWREVERMHREYGPVIRISPHELHLNSPHLWDTIYAPKNDKWGWGIAAIGLPDSAVGTVSHELHRKRRAALSPFLSRRAVEKFGHVIYGNFEEFVERLRAARDTRVRGVVEMGRLWHCLAVDVVTEYAFARSYGLVRNRGAGRQWHGMLQKVMQNGHTIKHFPIFLRVRDILTALPLAWVEKMAGEGMAMAVRLQHNMRAQIEAIKAGREELDDALRYKSHPTIFHELLQSKSIPEAEKRTERIWQDGQSVVVGGSETVAKVLTHITFHLLAKPDVLAKLRRELEQGGFMTQEMKERAEKPRWQDLERCRYLAAVVMEGLRVIFTVPDHTRRDADGRPVTREYRIPPGTPVSMSPQFLHFDGMIFPEPYAFRPERWLEDGASGRSLAKYIASFGYGTRICVGMNLAYAELHTLVALLFGPNTDHGLQLELHKTGIEDVEFVHDFIVGTPRLGTKGCRVIVR</sequence>